<keyword evidence="11" id="KW-1185">Reference proteome</keyword>
<dbReference type="PANTHER" id="PTHR10286">
    <property type="entry name" value="INORGANIC PYROPHOSPHATASE"/>
    <property type="match status" value="1"/>
</dbReference>
<feature type="domain" description="Fructose-1-6-bisphosphatase class 1 C-terminal" evidence="9">
    <location>
        <begin position="481"/>
        <end position="608"/>
    </location>
</feature>
<evidence type="ECO:0000256" key="2">
    <source>
        <dbReference type="ARBA" id="ARBA00006220"/>
    </source>
</evidence>
<comment type="caution">
    <text evidence="10">The sequence shown here is derived from an EMBL/GenBank/DDBJ whole genome shotgun (WGS) entry which is preliminary data.</text>
</comment>
<keyword evidence="5 7" id="KW-0378">Hydrolase</keyword>
<evidence type="ECO:0000313" key="11">
    <source>
        <dbReference type="Proteomes" id="UP001157974"/>
    </source>
</evidence>
<gene>
    <name evidence="10" type="ORF">NDN08_005895</name>
</gene>
<dbReference type="InterPro" id="IPR033391">
    <property type="entry name" value="FBPase_N"/>
</dbReference>
<dbReference type="GO" id="GO:0042132">
    <property type="term" value="F:fructose 1,6-bisphosphate 1-phosphatase activity"/>
    <property type="evidence" value="ECO:0007669"/>
    <property type="project" value="InterPro"/>
</dbReference>
<dbReference type="InterPro" id="IPR028343">
    <property type="entry name" value="FBPtase"/>
</dbReference>
<dbReference type="Gene3D" id="3.30.540.10">
    <property type="entry name" value="Fructose-1,6-Bisphosphatase, subunit A, domain 1"/>
    <property type="match status" value="1"/>
</dbReference>
<dbReference type="EC" id="3.6.1.1" evidence="3"/>
<dbReference type="Pfam" id="PF18913">
    <property type="entry name" value="FBPase_C"/>
    <property type="match status" value="1"/>
</dbReference>
<proteinExistence type="inferred from homology"/>
<dbReference type="InterPro" id="IPR008162">
    <property type="entry name" value="Pyrophosphatase"/>
</dbReference>
<dbReference type="GO" id="GO:0006796">
    <property type="term" value="P:phosphate-containing compound metabolic process"/>
    <property type="evidence" value="ECO:0007669"/>
    <property type="project" value="InterPro"/>
</dbReference>
<comment type="cofactor">
    <cofactor evidence="1">
        <name>Mg(2+)</name>
        <dbReference type="ChEBI" id="CHEBI:18420"/>
    </cofactor>
</comment>
<dbReference type="GO" id="GO:0000287">
    <property type="term" value="F:magnesium ion binding"/>
    <property type="evidence" value="ECO:0007669"/>
    <property type="project" value="InterPro"/>
</dbReference>
<keyword evidence="7" id="KW-0119">Carbohydrate metabolism</keyword>
<dbReference type="Proteomes" id="UP001157974">
    <property type="component" value="Unassembled WGS sequence"/>
</dbReference>
<dbReference type="PROSITE" id="PS00387">
    <property type="entry name" value="PPASE"/>
    <property type="match status" value="1"/>
</dbReference>
<feature type="domain" description="Fructose-1-6-bisphosphatase class I N-terminal" evidence="8">
    <location>
        <begin position="306"/>
        <end position="475"/>
    </location>
</feature>
<evidence type="ECO:0000256" key="7">
    <source>
        <dbReference type="RuleBase" id="RU000508"/>
    </source>
</evidence>
<keyword evidence="6" id="KW-0460">Magnesium</keyword>
<evidence type="ECO:0000256" key="5">
    <source>
        <dbReference type="ARBA" id="ARBA00022801"/>
    </source>
</evidence>
<evidence type="ECO:0000256" key="4">
    <source>
        <dbReference type="ARBA" id="ARBA00022723"/>
    </source>
</evidence>
<comment type="similarity">
    <text evidence="7">Belongs to the FBPase class 1 family.</text>
</comment>
<dbReference type="Pfam" id="PF00316">
    <property type="entry name" value="FBPase"/>
    <property type="match status" value="1"/>
</dbReference>
<reference evidence="10 11" key="1">
    <citation type="journal article" date="2023" name="Nat. Commun.">
        <title>Origin of minicircular mitochondrial genomes in red algae.</title>
        <authorList>
            <person name="Lee Y."/>
            <person name="Cho C.H."/>
            <person name="Lee Y.M."/>
            <person name="Park S.I."/>
            <person name="Yang J.H."/>
            <person name="West J.A."/>
            <person name="Bhattacharya D."/>
            <person name="Yoon H.S."/>
        </authorList>
    </citation>
    <scope>NUCLEOTIDE SEQUENCE [LARGE SCALE GENOMIC DNA]</scope>
    <source>
        <strain evidence="10 11">CCMP1338</strain>
        <tissue evidence="10">Whole cell</tissue>
    </source>
</reference>
<dbReference type="EMBL" id="JAMWBK010000001">
    <property type="protein sequence ID" value="KAJ8909203.1"/>
    <property type="molecule type" value="Genomic_DNA"/>
</dbReference>
<sequence>MEFEDEYSVIGGESHEETYFFKKKDHGLINPLNDIPLFADAEKGILNMVVEIPRETNAKLELKTGDPLSQVIQDKKKGKKRYVHDVFPYKGYIWNYGCFPQTWENPSEVHMETGALGDGDPLDVCEIGSSIANIGQVHQVKVLGVLGMIDEGEMDWKVLVIRVGDPLAEQVNNVEDLKRMVPGLLHATFSWFRTYKIPDGKPENLFAFRETVQPAHYAMEIVKECHDSWRKVMDGKLTSKKVNPTNTTLKNEYSISTEQAKQIMNETLTACAESGIRRSESIHDDQCVPLPDFLREENKHKRMIGVKHFCMELQRRFPHGSNDLSLLLTEIGVAFKCIRSFLRDMSNADFPALVEFANAQMHASLAASGLCCMVYSTQYMTNMPLESGSDGKYIVVYNPLVGSQGGTMGTIFSVYSRKSNAGDSGDSLDLLSRTGYEQVAAGYCFYASYTSFVLSMGYGTHIFILDAVSGHFVVSNQHVKIPEMGPVYSLNCTYLRHMKEAVRQYVEECDAAGASDRIVKYYRYEDNDVANFHRVLTQGGILMKPGPQGNDLAHFLGVAAPLAFLARQAGGRASVGKRQVLELNSWSLEMSVPMFVGSPVDVGRVEELIIGQEDKQDELLVNPETHFRLELEE</sequence>
<dbReference type="Gene3D" id="3.40.190.80">
    <property type="match status" value="1"/>
</dbReference>
<evidence type="ECO:0000259" key="9">
    <source>
        <dbReference type="Pfam" id="PF18913"/>
    </source>
</evidence>
<dbReference type="InterPro" id="IPR044015">
    <property type="entry name" value="FBPase_C_dom"/>
</dbReference>
<dbReference type="Gene3D" id="3.90.80.10">
    <property type="entry name" value="Inorganic pyrophosphatase"/>
    <property type="match status" value="1"/>
</dbReference>
<dbReference type="GO" id="GO:0004427">
    <property type="term" value="F:inorganic diphosphate phosphatase activity"/>
    <property type="evidence" value="ECO:0007669"/>
    <property type="project" value="UniProtKB-EC"/>
</dbReference>
<evidence type="ECO:0000256" key="1">
    <source>
        <dbReference type="ARBA" id="ARBA00001946"/>
    </source>
</evidence>
<evidence type="ECO:0000256" key="6">
    <source>
        <dbReference type="ARBA" id="ARBA00022842"/>
    </source>
</evidence>
<dbReference type="GO" id="GO:0005737">
    <property type="term" value="C:cytoplasm"/>
    <property type="evidence" value="ECO:0007669"/>
    <property type="project" value="InterPro"/>
</dbReference>
<organism evidence="10 11">
    <name type="scientific">Rhodosorus marinus</name>
    <dbReference type="NCBI Taxonomy" id="101924"/>
    <lineage>
        <taxon>Eukaryota</taxon>
        <taxon>Rhodophyta</taxon>
        <taxon>Stylonematophyceae</taxon>
        <taxon>Stylonematales</taxon>
        <taxon>Stylonemataceae</taxon>
        <taxon>Rhodosorus</taxon>
    </lineage>
</organism>
<dbReference type="Pfam" id="PF00719">
    <property type="entry name" value="Pyrophosphatase"/>
    <property type="match status" value="1"/>
</dbReference>
<dbReference type="SUPFAM" id="SSF50324">
    <property type="entry name" value="Inorganic pyrophosphatase"/>
    <property type="match status" value="1"/>
</dbReference>
<dbReference type="AlphaFoldDB" id="A0AAV8V4X3"/>
<name>A0AAV8V4X3_9RHOD</name>
<keyword evidence="4" id="KW-0479">Metal-binding</keyword>
<dbReference type="CDD" id="cd00412">
    <property type="entry name" value="pyrophosphatase"/>
    <property type="match status" value="1"/>
</dbReference>
<accession>A0AAV8V4X3</accession>
<dbReference type="PRINTS" id="PR00115">
    <property type="entry name" value="F16BPHPHTASE"/>
</dbReference>
<evidence type="ECO:0000313" key="10">
    <source>
        <dbReference type="EMBL" id="KAJ8909203.1"/>
    </source>
</evidence>
<dbReference type="SUPFAM" id="SSF56655">
    <property type="entry name" value="Carbohydrate phosphatase"/>
    <property type="match status" value="1"/>
</dbReference>
<protein>
    <recommendedName>
        <fullName evidence="3">inorganic diphosphatase</fullName>
        <ecNumber evidence="3">3.6.1.1</ecNumber>
    </recommendedName>
</protein>
<evidence type="ECO:0000256" key="3">
    <source>
        <dbReference type="ARBA" id="ARBA00012146"/>
    </source>
</evidence>
<dbReference type="InterPro" id="IPR036649">
    <property type="entry name" value="Pyrophosphatase_sf"/>
</dbReference>
<evidence type="ECO:0000259" key="8">
    <source>
        <dbReference type="Pfam" id="PF00316"/>
    </source>
</evidence>
<comment type="similarity">
    <text evidence="2">Belongs to the PPase family.</text>
</comment>